<accession>F2D834</accession>
<sequence length="42" mass="4820">MSLRQIKPEPRATKFRRSSAISGELSVLHLYILLKKRTGISH</sequence>
<reference evidence="1" key="1">
    <citation type="journal article" date="2011" name="Plant Physiol.">
        <title>Comprehensive sequence analysis of 24,783 barley full-length cDNAs derived from 12 clone libraries.</title>
        <authorList>
            <person name="Matsumoto T."/>
            <person name="Tanaka T."/>
            <person name="Sakai H."/>
            <person name="Amano N."/>
            <person name="Kanamori H."/>
            <person name="Kurita K."/>
            <person name="Kikuta A."/>
            <person name="Kamiya K."/>
            <person name="Yamamoto M."/>
            <person name="Ikawa H."/>
            <person name="Fujii N."/>
            <person name="Hori K."/>
            <person name="Itoh T."/>
            <person name="Sato K."/>
        </authorList>
    </citation>
    <scope>NUCLEOTIDE SEQUENCE</scope>
    <source>
        <tissue evidence="1">Shoot</tissue>
    </source>
</reference>
<name>F2D834_HORVV</name>
<protein>
    <submittedName>
        <fullName evidence="1">Predicted protein</fullName>
    </submittedName>
</protein>
<proteinExistence type="evidence at transcript level"/>
<evidence type="ECO:0000313" key="1">
    <source>
        <dbReference type="EMBL" id="BAJ91255.1"/>
    </source>
</evidence>
<dbReference type="AlphaFoldDB" id="F2D834"/>
<dbReference type="EMBL" id="AK360046">
    <property type="protein sequence ID" value="BAJ91255.1"/>
    <property type="molecule type" value="mRNA"/>
</dbReference>
<organism evidence="1">
    <name type="scientific">Hordeum vulgare subsp. vulgare</name>
    <name type="common">Domesticated barley</name>
    <dbReference type="NCBI Taxonomy" id="112509"/>
    <lineage>
        <taxon>Eukaryota</taxon>
        <taxon>Viridiplantae</taxon>
        <taxon>Streptophyta</taxon>
        <taxon>Embryophyta</taxon>
        <taxon>Tracheophyta</taxon>
        <taxon>Spermatophyta</taxon>
        <taxon>Magnoliopsida</taxon>
        <taxon>Liliopsida</taxon>
        <taxon>Poales</taxon>
        <taxon>Poaceae</taxon>
        <taxon>BOP clade</taxon>
        <taxon>Pooideae</taxon>
        <taxon>Triticodae</taxon>
        <taxon>Triticeae</taxon>
        <taxon>Hordeinae</taxon>
        <taxon>Hordeum</taxon>
    </lineage>
</organism>